<gene>
    <name evidence="2" type="ORF">M5X19_10985</name>
</gene>
<dbReference type="EMBL" id="JAMDMX010000033">
    <property type="protein sequence ID" value="MCY9693413.1"/>
    <property type="molecule type" value="Genomic_DNA"/>
</dbReference>
<name>A0ABT4GB59_9BACL</name>
<organism evidence="2 3">
    <name type="scientific">Paenibacillus alginolyticus</name>
    <dbReference type="NCBI Taxonomy" id="59839"/>
    <lineage>
        <taxon>Bacteria</taxon>
        <taxon>Bacillati</taxon>
        <taxon>Bacillota</taxon>
        <taxon>Bacilli</taxon>
        <taxon>Bacillales</taxon>
        <taxon>Paenibacillaceae</taxon>
        <taxon>Paenibacillus</taxon>
    </lineage>
</organism>
<evidence type="ECO:0000313" key="3">
    <source>
        <dbReference type="Proteomes" id="UP001527099"/>
    </source>
</evidence>
<dbReference type="Proteomes" id="UP001527099">
    <property type="component" value="Unassembled WGS sequence"/>
</dbReference>
<proteinExistence type="predicted"/>
<comment type="caution">
    <text evidence="2">The sequence shown here is derived from an EMBL/GenBank/DDBJ whole genome shotgun (WGS) entry which is preliminary data.</text>
</comment>
<dbReference type="Pfam" id="PF10676">
    <property type="entry name" value="gerPA"/>
    <property type="match status" value="1"/>
</dbReference>
<evidence type="ECO:0000313" key="2">
    <source>
        <dbReference type="EMBL" id="MCY9693413.1"/>
    </source>
</evidence>
<feature type="compositionally biased region" description="Low complexity" evidence="1">
    <location>
        <begin position="54"/>
        <end position="66"/>
    </location>
</feature>
<protein>
    <submittedName>
        <fullName evidence="2">Spore germination protein</fullName>
    </submittedName>
</protein>
<sequence>MNLNTLVGSIKILSVSNSSTVQVGDAAFIVLSSTNKMYGGANAFSPGDSFGSITSNPNSSTNTSDPDLIDGANTGVV</sequence>
<accession>A0ABT4GB59</accession>
<reference evidence="2 3" key="1">
    <citation type="submission" date="2022-05" db="EMBL/GenBank/DDBJ databases">
        <title>Genome Sequencing of Bee-Associated Microbes.</title>
        <authorList>
            <person name="Dunlap C."/>
        </authorList>
    </citation>
    <scope>NUCLEOTIDE SEQUENCE [LARGE SCALE GENOMIC DNA]</scope>
    <source>
        <strain evidence="2 3">NRRL B-14421</strain>
    </source>
</reference>
<evidence type="ECO:0000256" key="1">
    <source>
        <dbReference type="SAM" id="MobiDB-lite"/>
    </source>
</evidence>
<dbReference type="InterPro" id="IPR019618">
    <property type="entry name" value="Spore_germination_GerPA"/>
</dbReference>
<dbReference type="RefSeq" id="WP_268614965.1">
    <property type="nucleotide sequence ID" value="NZ_JAMDMX010000033.1"/>
</dbReference>
<feature type="region of interest" description="Disordered" evidence="1">
    <location>
        <begin position="49"/>
        <end position="77"/>
    </location>
</feature>
<keyword evidence="3" id="KW-1185">Reference proteome</keyword>